<dbReference type="AlphaFoldDB" id="A0A0E9U0S5"/>
<proteinExistence type="predicted"/>
<evidence type="ECO:0000313" key="1">
    <source>
        <dbReference type="EMBL" id="JAH58598.1"/>
    </source>
</evidence>
<protein>
    <submittedName>
        <fullName evidence="1">Uncharacterized protein</fullName>
    </submittedName>
</protein>
<sequence>MVLGSNVSQQDQEVNLKNKPIFWPLVPASQKQLPS</sequence>
<organism evidence="1">
    <name type="scientific">Anguilla anguilla</name>
    <name type="common">European freshwater eel</name>
    <name type="synonym">Muraena anguilla</name>
    <dbReference type="NCBI Taxonomy" id="7936"/>
    <lineage>
        <taxon>Eukaryota</taxon>
        <taxon>Metazoa</taxon>
        <taxon>Chordata</taxon>
        <taxon>Craniata</taxon>
        <taxon>Vertebrata</taxon>
        <taxon>Euteleostomi</taxon>
        <taxon>Actinopterygii</taxon>
        <taxon>Neopterygii</taxon>
        <taxon>Teleostei</taxon>
        <taxon>Anguilliformes</taxon>
        <taxon>Anguillidae</taxon>
        <taxon>Anguilla</taxon>
    </lineage>
</organism>
<name>A0A0E9U0S5_ANGAN</name>
<reference evidence="1" key="1">
    <citation type="submission" date="2014-11" db="EMBL/GenBank/DDBJ databases">
        <authorList>
            <person name="Amaro Gonzalez C."/>
        </authorList>
    </citation>
    <scope>NUCLEOTIDE SEQUENCE</scope>
</reference>
<dbReference type="EMBL" id="GBXM01049979">
    <property type="protein sequence ID" value="JAH58598.1"/>
    <property type="molecule type" value="Transcribed_RNA"/>
</dbReference>
<reference evidence="1" key="2">
    <citation type="journal article" date="2015" name="Fish Shellfish Immunol.">
        <title>Early steps in the European eel (Anguilla anguilla)-Vibrio vulnificus interaction in the gills: Role of the RtxA13 toxin.</title>
        <authorList>
            <person name="Callol A."/>
            <person name="Pajuelo D."/>
            <person name="Ebbesson L."/>
            <person name="Teles M."/>
            <person name="MacKenzie S."/>
            <person name="Amaro C."/>
        </authorList>
    </citation>
    <scope>NUCLEOTIDE SEQUENCE</scope>
</reference>
<accession>A0A0E9U0S5</accession>